<name>A0A0W0F2L1_MONRR</name>
<feature type="compositionally biased region" description="Polar residues" evidence="1">
    <location>
        <begin position="428"/>
        <end position="456"/>
    </location>
</feature>
<dbReference type="Proteomes" id="UP000054988">
    <property type="component" value="Unassembled WGS sequence"/>
</dbReference>
<feature type="compositionally biased region" description="Basic and acidic residues" evidence="1">
    <location>
        <begin position="400"/>
        <end position="413"/>
    </location>
</feature>
<accession>A0A0W0F2L1</accession>
<feature type="compositionally biased region" description="Polar residues" evidence="1">
    <location>
        <begin position="179"/>
        <end position="193"/>
    </location>
</feature>
<dbReference type="AlphaFoldDB" id="A0A0W0F2L1"/>
<evidence type="ECO:0000313" key="5">
    <source>
        <dbReference type="Proteomes" id="UP000054988"/>
    </source>
</evidence>
<feature type="compositionally biased region" description="Basic and acidic residues" evidence="1">
    <location>
        <begin position="502"/>
        <end position="513"/>
    </location>
</feature>
<feature type="transmembrane region" description="Helical" evidence="2">
    <location>
        <begin position="198"/>
        <end position="223"/>
    </location>
</feature>
<reference evidence="4 5" key="1">
    <citation type="submission" date="2015-12" db="EMBL/GenBank/DDBJ databases">
        <title>Draft genome sequence of Moniliophthora roreri, the causal agent of frosty pod rot of cacao.</title>
        <authorList>
            <person name="Aime M.C."/>
            <person name="Diaz-Valderrama J.R."/>
            <person name="Kijpornyongpan T."/>
            <person name="Phillips-Mora W."/>
        </authorList>
    </citation>
    <scope>NUCLEOTIDE SEQUENCE [LARGE SCALE GENOMIC DNA]</scope>
    <source>
        <strain evidence="4 5">MCA 2952</strain>
    </source>
</reference>
<feature type="region of interest" description="Disordered" evidence="1">
    <location>
        <begin position="168"/>
        <end position="196"/>
    </location>
</feature>
<gene>
    <name evidence="4" type="ORF">WG66_16966</name>
</gene>
<feature type="chain" id="PRO_5006901318" evidence="3">
    <location>
        <begin position="21"/>
        <end position="513"/>
    </location>
</feature>
<feature type="compositionally biased region" description="Polar residues" evidence="1">
    <location>
        <begin position="333"/>
        <end position="343"/>
    </location>
</feature>
<dbReference type="Gene3D" id="1.20.5.510">
    <property type="entry name" value="Single helix bin"/>
    <property type="match status" value="1"/>
</dbReference>
<organism evidence="4 5">
    <name type="scientific">Moniliophthora roreri</name>
    <name type="common">Frosty pod rot fungus</name>
    <name type="synonym">Monilia roreri</name>
    <dbReference type="NCBI Taxonomy" id="221103"/>
    <lineage>
        <taxon>Eukaryota</taxon>
        <taxon>Fungi</taxon>
        <taxon>Dikarya</taxon>
        <taxon>Basidiomycota</taxon>
        <taxon>Agaricomycotina</taxon>
        <taxon>Agaricomycetes</taxon>
        <taxon>Agaricomycetidae</taxon>
        <taxon>Agaricales</taxon>
        <taxon>Marasmiineae</taxon>
        <taxon>Marasmiaceae</taxon>
        <taxon>Moniliophthora</taxon>
    </lineage>
</organism>
<evidence type="ECO:0000313" key="4">
    <source>
        <dbReference type="EMBL" id="KTB30504.1"/>
    </source>
</evidence>
<keyword evidence="2" id="KW-1133">Transmembrane helix</keyword>
<evidence type="ECO:0000256" key="1">
    <source>
        <dbReference type="SAM" id="MobiDB-lite"/>
    </source>
</evidence>
<dbReference type="EMBL" id="LATX01002383">
    <property type="protein sequence ID" value="KTB30504.1"/>
    <property type="molecule type" value="Genomic_DNA"/>
</dbReference>
<sequence>MLSTLASIFIGLPILAKAVAFEPRAIQTNATCDSDFRWSFNNAGISPCLLTAALIGACAQGDFNVWALPSGSHYSPPQNITVNQGTPVNKCACSWAAYNLFSACTACQERSESINNWAFYNAECGQFLPAQTYWPNGTRVEGNWSLPHYAGTDPSIWSDGRFNVAQAKNMSDQPELRTDQTVPPSPSQSSGSDNKPPVGAIAGGVVGGVVVLVAGIVLAYWILRRRRSRQGVQELKTKAHFPSFHARSYSDITQKTLDQSVGYTSFTTFNHVPSSSPPPNSPTIYTHNDSRHSVSHFGSVVSAFTTPAQTTPSRHVISPAPTTQAVSRENVIQPFTISRSQTPQPGPRKGSEVTLDPFDRTPAVNRADDADDNTTVSDPSAPRRRMNPPAYTPHPSSTESSHDVASARRERNGHGHRPYPVPREKGSQDTQTTTSPWTSVGSRGVSDTTITSASPPSSFPMGMVQTRNVPGAHFAGEFGQLRDPSALGQRPGQALNSGRSVVSDHENDSVEIA</sequence>
<evidence type="ECO:0000256" key="2">
    <source>
        <dbReference type="SAM" id="Phobius"/>
    </source>
</evidence>
<keyword evidence="3" id="KW-0732">Signal</keyword>
<feature type="region of interest" description="Disordered" evidence="1">
    <location>
        <begin position="306"/>
        <end position="513"/>
    </location>
</feature>
<keyword evidence="2" id="KW-0812">Transmembrane</keyword>
<dbReference type="eggNOG" id="ENOG502SS8A">
    <property type="taxonomic scope" value="Eukaryota"/>
</dbReference>
<protein>
    <submittedName>
        <fullName evidence="4">Uncharacterized protein</fullName>
    </submittedName>
</protein>
<feature type="signal peptide" evidence="3">
    <location>
        <begin position="1"/>
        <end position="20"/>
    </location>
</feature>
<evidence type="ECO:0000256" key="3">
    <source>
        <dbReference type="SAM" id="SignalP"/>
    </source>
</evidence>
<proteinExistence type="predicted"/>
<comment type="caution">
    <text evidence="4">The sequence shown here is derived from an EMBL/GenBank/DDBJ whole genome shotgun (WGS) entry which is preliminary data.</text>
</comment>
<keyword evidence="2" id="KW-0472">Membrane</keyword>